<organism evidence="1">
    <name type="scientific">bioreactor metagenome</name>
    <dbReference type="NCBI Taxonomy" id="1076179"/>
    <lineage>
        <taxon>unclassified sequences</taxon>
        <taxon>metagenomes</taxon>
        <taxon>ecological metagenomes</taxon>
    </lineage>
</organism>
<dbReference type="EMBL" id="VSSQ01114010">
    <property type="protein sequence ID" value="MPN50132.1"/>
    <property type="molecule type" value="Genomic_DNA"/>
</dbReference>
<sequence>MIFECEPFHRLGKFFPVVSRFTHFLDILPVIFIMYPGKTFLKLTTLFLLTHFLFPLHSEIGQAFRMEAVSHSNNTYVEVHHILIGRQRIDKINVLLRRTLQSHNNRLPIGTANGCKSLLLSR</sequence>
<proteinExistence type="predicted"/>
<protein>
    <submittedName>
        <fullName evidence="1">Uncharacterized protein</fullName>
    </submittedName>
</protein>
<comment type="caution">
    <text evidence="1">The sequence shown here is derived from an EMBL/GenBank/DDBJ whole genome shotgun (WGS) entry which is preliminary data.</text>
</comment>
<reference evidence="1" key="1">
    <citation type="submission" date="2019-08" db="EMBL/GenBank/DDBJ databases">
        <authorList>
            <person name="Kucharzyk K."/>
            <person name="Murdoch R.W."/>
            <person name="Higgins S."/>
            <person name="Loffler F."/>
        </authorList>
    </citation>
    <scope>NUCLEOTIDE SEQUENCE</scope>
</reference>
<evidence type="ECO:0000313" key="1">
    <source>
        <dbReference type="EMBL" id="MPN50132.1"/>
    </source>
</evidence>
<name>A0A645IH14_9ZZZZ</name>
<dbReference type="AlphaFoldDB" id="A0A645IH14"/>
<accession>A0A645IH14</accession>
<gene>
    <name evidence="1" type="ORF">SDC9_197758</name>
</gene>